<dbReference type="GO" id="GO:0043565">
    <property type="term" value="F:sequence-specific DNA binding"/>
    <property type="evidence" value="ECO:0007669"/>
    <property type="project" value="InterPro"/>
</dbReference>
<evidence type="ECO:0000256" key="3">
    <source>
        <dbReference type="ARBA" id="ARBA00023163"/>
    </source>
</evidence>
<dbReference type="EMBL" id="CP021474">
    <property type="protein sequence ID" value="ARW20613.1"/>
    <property type="molecule type" value="Genomic_DNA"/>
</dbReference>
<gene>
    <name evidence="5" type="ORF">S100892_02074</name>
</gene>
<dbReference type="AlphaFoldDB" id="A0A1Y0VV91"/>
<dbReference type="Proteomes" id="UP000196118">
    <property type="component" value="Chromosome"/>
</dbReference>
<dbReference type="PANTHER" id="PTHR43280:SF2">
    <property type="entry name" value="HTH-TYPE TRANSCRIPTIONAL REGULATOR EXSA"/>
    <property type="match status" value="1"/>
</dbReference>
<reference evidence="5 6" key="1">
    <citation type="submission" date="2017-05" db="EMBL/GenBank/DDBJ databases">
        <title>Genome sequence of Pediococcus pentosaceus strain SRCM100892.</title>
        <authorList>
            <person name="Cho S.H."/>
        </authorList>
    </citation>
    <scope>NUCLEOTIDE SEQUENCE [LARGE SCALE GENOMIC DNA]</scope>
    <source>
        <strain evidence="5 6">SRCM100892</strain>
    </source>
</reference>
<keyword evidence="2" id="KW-0238">DNA-binding</keyword>
<dbReference type="PROSITE" id="PS01124">
    <property type="entry name" value="HTH_ARAC_FAMILY_2"/>
    <property type="match status" value="1"/>
</dbReference>
<dbReference type="Pfam" id="PF12833">
    <property type="entry name" value="HTH_18"/>
    <property type="match status" value="1"/>
</dbReference>
<organism evidence="5 6">
    <name type="scientific">Pediococcus pentosaceus</name>
    <dbReference type="NCBI Taxonomy" id="1255"/>
    <lineage>
        <taxon>Bacteria</taxon>
        <taxon>Bacillati</taxon>
        <taxon>Bacillota</taxon>
        <taxon>Bacilli</taxon>
        <taxon>Lactobacillales</taxon>
        <taxon>Lactobacillaceae</taxon>
        <taxon>Pediococcus</taxon>
    </lineage>
</organism>
<dbReference type="SUPFAM" id="SSF46689">
    <property type="entry name" value="Homeodomain-like"/>
    <property type="match status" value="1"/>
</dbReference>
<evidence type="ECO:0000256" key="1">
    <source>
        <dbReference type="ARBA" id="ARBA00023015"/>
    </source>
</evidence>
<evidence type="ECO:0000313" key="5">
    <source>
        <dbReference type="EMBL" id="ARW20613.1"/>
    </source>
</evidence>
<evidence type="ECO:0000256" key="2">
    <source>
        <dbReference type="ARBA" id="ARBA00023125"/>
    </source>
</evidence>
<feature type="domain" description="HTH araC/xylS-type" evidence="4">
    <location>
        <begin position="140"/>
        <end position="238"/>
    </location>
</feature>
<keyword evidence="3" id="KW-0804">Transcription</keyword>
<dbReference type="SMART" id="SM00342">
    <property type="entry name" value="HTH_ARAC"/>
    <property type="match status" value="1"/>
</dbReference>
<dbReference type="PANTHER" id="PTHR43280">
    <property type="entry name" value="ARAC-FAMILY TRANSCRIPTIONAL REGULATOR"/>
    <property type="match status" value="1"/>
</dbReference>
<proteinExistence type="predicted"/>
<accession>A0A1Y0VV91</accession>
<keyword evidence="1" id="KW-0805">Transcription regulation</keyword>
<dbReference type="InterPro" id="IPR009057">
    <property type="entry name" value="Homeodomain-like_sf"/>
</dbReference>
<evidence type="ECO:0000313" key="6">
    <source>
        <dbReference type="Proteomes" id="UP000196118"/>
    </source>
</evidence>
<name>A0A1Y0VV91_PEDPE</name>
<sequence>MRIVKLDPSLLTSQDRSFILKFSLLEHDLLHFFENKDYEHAHEHIDQFFRDCALQDLSSEVVLQSLIGLVGGLTNISFFTHLNIAHFLELRLAFIKFLSSQNLKIEDFRDILFDIVQTFFSYNDEPTRNVDFSKVSKQVALTAYYINMHRYERLRIDQIFATLNLDKKYTLTRFRAELGFSVTQYIRHVKMTEAKNLLRNTSMSIGKIAQILKFYDTANFSREFFKEYAVLPRKYRQLNRLV</sequence>
<dbReference type="Gene3D" id="1.10.10.60">
    <property type="entry name" value="Homeodomain-like"/>
    <property type="match status" value="1"/>
</dbReference>
<evidence type="ECO:0000259" key="4">
    <source>
        <dbReference type="PROSITE" id="PS01124"/>
    </source>
</evidence>
<dbReference type="InterPro" id="IPR018060">
    <property type="entry name" value="HTH_AraC"/>
</dbReference>
<protein>
    <submittedName>
        <fullName evidence="5">Xylose operon regulatory protein</fullName>
    </submittedName>
</protein>
<dbReference type="GO" id="GO:0003700">
    <property type="term" value="F:DNA-binding transcription factor activity"/>
    <property type="evidence" value="ECO:0007669"/>
    <property type="project" value="InterPro"/>
</dbReference>